<feature type="signal peptide" evidence="6">
    <location>
        <begin position="1"/>
        <end position="28"/>
    </location>
</feature>
<keyword evidence="3" id="KW-0677">Repeat</keyword>
<feature type="domain" description="Teneurin-like YD-shell" evidence="7">
    <location>
        <begin position="1649"/>
        <end position="1846"/>
    </location>
</feature>
<dbReference type="Pfam" id="PF05593">
    <property type="entry name" value="RHS_repeat"/>
    <property type="match status" value="2"/>
</dbReference>
<reference evidence="8 9" key="1">
    <citation type="submission" date="2023-03" db="EMBL/GenBank/DDBJ databases">
        <title>Draft genome sequence of Streptomyces sp. RB6PN23 isolated from peat swamp forest in Thailand.</title>
        <authorList>
            <person name="Klaysubun C."/>
            <person name="Duangmal K."/>
        </authorList>
    </citation>
    <scope>NUCLEOTIDE SEQUENCE [LARGE SCALE GENOMIC DNA]</scope>
    <source>
        <strain evidence="8 9">RB6PN23</strain>
    </source>
</reference>
<accession>A0ABT5ZWZ3</accession>
<dbReference type="InterPro" id="IPR031325">
    <property type="entry name" value="RHS_repeat"/>
</dbReference>
<keyword evidence="4" id="KW-0843">Virulence</keyword>
<dbReference type="RefSeq" id="WP_276097139.1">
    <property type="nucleotide sequence ID" value="NZ_JARJBC010000044.1"/>
</dbReference>
<dbReference type="InterPro" id="IPR006530">
    <property type="entry name" value="YD"/>
</dbReference>
<comment type="subcellular location">
    <subcellularLocation>
        <location evidence="1">Secreted</location>
    </subcellularLocation>
</comment>
<dbReference type="InterPro" id="IPR003284">
    <property type="entry name" value="Sal_SpvB"/>
</dbReference>
<dbReference type="InterPro" id="IPR022385">
    <property type="entry name" value="Rhs_assc_core"/>
</dbReference>
<keyword evidence="6" id="KW-0732">Signal</keyword>
<protein>
    <submittedName>
        <fullName evidence="8">RHS repeat-associated core domain-containing protein</fullName>
    </submittedName>
</protein>
<dbReference type="NCBIfam" id="TIGR03696">
    <property type="entry name" value="Rhs_assc_core"/>
    <property type="match status" value="1"/>
</dbReference>
<dbReference type="PANTHER" id="PTHR32305:SF17">
    <property type="entry name" value="TRNA NUCLEASE WAPA"/>
    <property type="match status" value="1"/>
</dbReference>
<feature type="compositionally biased region" description="Polar residues" evidence="5">
    <location>
        <begin position="1639"/>
        <end position="1652"/>
    </location>
</feature>
<evidence type="ECO:0000313" key="8">
    <source>
        <dbReference type="EMBL" id="MDF3294342.1"/>
    </source>
</evidence>
<dbReference type="InterPro" id="IPR056823">
    <property type="entry name" value="TEN-like_YD-shell"/>
</dbReference>
<dbReference type="InterPro" id="IPR050708">
    <property type="entry name" value="T6SS_VgrG/RHS"/>
</dbReference>
<organism evidence="8 9">
    <name type="scientific">Streptomyces silvisoli</name>
    <dbReference type="NCBI Taxonomy" id="3034235"/>
    <lineage>
        <taxon>Bacteria</taxon>
        <taxon>Bacillati</taxon>
        <taxon>Actinomycetota</taxon>
        <taxon>Actinomycetes</taxon>
        <taxon>Kitasatosporales</taxon>
        <taxon>Streptomycetaceae</taxon>
        <taxon>Streptomyces</taxon>
    </lineage>
</organism>
<gene>
    <name evidence="8" type="ORF">P3G67_35135</name>
</gene>
<evidence type="ECO:0000256" key="5">
    <source>
        <dbReference type="SAM" id="MobiDB-lite"/>
    </source>
</evidence>
<dbReference type="PANTHER" id="PTHR32305">
    <property type="match status" value="1"/>
</dbReference>
<dbReference type="Pfam" id="PF25023">
    <property type="entry name" value="TEN_YD-shell"/>
    <property type="match status" value="1"/>
</dbReference>
<evidence type="ECO:0000313" key="9">
    <source>
        <dbReference type="Proteomes" id="UP001216579"/>
    </source>
</evidence>
<evidence type="ECO:0000259" key="7">
    <source>
        <dbReference type="Pfam" id="PF25023"/>
    </source>
</evidence>
<name>A0ABT5ZWZ3_9ACTN</name>
<dbReference type="NCBIfam" id="TIGR01643">
    <property type="entry name" value="YD_repeat_2x"/>
    <property type="match status" value="2"/>
</dbReference>
<sequence length="2128" mass="228211">MSRFGVRGLAVFLAAATMVGGFPASSVAATGKVFDFARPAVKEPKAVPVRPVAIGQGAGADKRVDQATAHRWKGAPKVTWPSAGSVEVDLGNGGAQHAAPARSGAADAKPPLKPGGFKPAGTLPVAVAAMPAKGRSAAVPLSKVKVTVADHELSQRAGVDGLLVSIGRVDNTTAAAPVRVQVNYSALRGAYGGDWSSRLHLVQLPACALTTPQVPRCRVAKPLATTNDTKAGTLSARVDAPPQSVPRPRAASASMIRSSAVEAAASTSAAVLAATSSSSGSSGDYKATPLSPSGSWSAGGSTGAFTWSYPIGVPDVPGGLKPKISLDYNSQNLDGETAASNNQPSWIGDGWDWQPGFIERHYKPCDYDKDGGTNTTKVGDLCWYNDNATLSLGGKSTELVKDDKTGQWHPANDNSEKVEKLTGAANGTHDGEYWKITTNDGTQYYFGLNHLPGWKDSKSTPETNSAWTVPVFGNQSGEPCYNSDFASAWCQQVWRWQLDYVVDPHGDAMAYYWKTESNNYGRDVSDTTGKSTATTYVRGGYLDHIDYGLRSDAVYSGKAMGQVTFGTDERCLSDCSTFDSAHAANWPDVPFDQYCKDGDECKDKYSPTFWTRKRLTSITTKVLTGGAYKNVDSWALAQGFPASGDGISTPMWLQSITHTGQVGGTAALPPVTFAGVQMANRVDKTGDGLAPFIRLRLSQITIETGGTIGVYYSDPGCTASNLPPSDGTNTTTCYPFKWAFEGETAKQDWFNTYTVSKVVEGDNIASTPDKATTYSYLGGAAWAKSTDELLKADDRTYSVARGYGIVQTRTGAGSDPQTLSETRYFRGLDGQDVKDSTGATVTDRLQFAGMVREKATYNGDDTSKLISATSYTPWRSDATATRTRTGLPDLHASHTGTQKEQTHTTISGGVRTTSLTRTFDSYGMVNSVSDLGDEAKSGDERCTLTTYARNTSSWILDKVSRVETVADACDATINRPADVISDKRTYYDGGAFGGAPTKGDVTKTDQINGKGDGYDTISTTAPGDFDIYGRALKVTDTYGKTTTTAYAPATGEAPTQTVVTNPLGQAVTTILDPLRGRPTQVTDANNRVTTTSYDPLGRTSQVWTPAHPAAANPTSPSYAFDYQVRNDAPVVVTTRKLDFNSVYQPSYAFYDGLLRPVQTQAPSPDGAGRLVTETFYDTRGLAWRNSGTYYADGKAEPVRVTGQETNYPASTDTLYDGAGRTTAVIDKKYGDEVKRTTMTYTGDTTTVIPPQGGTATTTVTDARGHTVELKQYTNADRTTSQSTTYTYDQRGLLRQMTDPSGAKWTYTYDVRGRQTQVDDPDKGTSSTVYDAGDRATDVTDARGITLHTDYDALGRPVDRKQGTTTLAAWTYDGASGGKGQPYTTTRYVGGNAYTSQVNSYNALYQPVGSQMTIPTSEGGLAGTYKWTASYNANTGQPMWSQQPAIGDLPQERLTSTYTANSNLPNTLYEGNSALVSAMTYDHYGRLAQQQDGQFGALLHISNEFDEHTGQLTRQFTDRDTAPQRIDDNHYTYDPAGDVTSISTTTGQDTTAVTDTQCFTLDALQRVSEAWTATDQCKTTPSDASSTTVGGPDAYWTSYSYDAVGNRKTEVQHQAVSGPAGDITRTYASPVTGTHELPSVGQNGPDGSSQETFTYDKDGNTATRVIGGNTENLHWDAEGHLADTMGSSTTSYIYDASGNLLIRKDSTGSTLYLPGGNQLHLAKNGTLTGTRYYTLSGQTVAMLTGGKLSFLLTDSHGTATTQVDATTQAVTRRKTTIFGTPRGTQPASWAGDKGFVGGTLDPDTTLIHLGAREYDSTLGRFISVDPLLEAAKPQSINAYTYAENNPVTESDPTGKSSGFTCSNGSCTDGVDYSEAQYAEGHEYGNSDVQQEMEYQQLTEILAGNYHPYIPPNVFDPTFHGNTFTLPRAGGPTYGILDDPAANNDWDAPSLFLGWFWGGGYPLGPVQQFRGGDELTRELAQNSEIALIRSELTRQARTQGMAAPAAKDADNFFYRDRGPEPGAPWYKFNSLRGAFDDILGSITNGKLGTSNPADAFLGSFTGSAQIASINKKESTVQIRFHVDNTSDWNSATHLVPRSWNPAFTGTFGAKVQESFDWTEQWPLYQCMPSS</sequence>
<dbReference type="EMBL" id="JARJBC010000044">
    <property type="protein sequence ID" value="MDF3294342.1"/>
    <property type="molecule type" value="Genomic_DNA"/>
</dbReference>
<evidence type="ECO:0000256" key="3">
    <source>
        <dbReference type="ARBA" id="ARBA00022737"/>
    </source>
</evidence>
<evidence type="ECO:0000256" key="6">
    <source>
        <dbReference type="SAM" id="SignalP"/>
    </source>
</evidence>
<feature type="region of interest" description="Disordered" evidence="5">
    <location>
        <begin position="91"/>
        <end position="114"/>
    </location>
</feature>
<feature type="region of interest" description="Disordered" evidence="5">
    <location>
        <begin position="1633"/>
        <end position="1655"/>
    </location>
</feature>
<keyword evidence="9" id="KW-1185">Reference proteome</keyword>
<dbReference type="Pfam" id="PF03534">
    <property type="entry name" value="SpvB"/>
    <property type="match status" value="1"/>
</dbReference>
<comment type="caution">
    <text evidence="8">The sequence shown here is derived from an EMBL/GenBank/DDBJ whole genome shotgun (WGS) entry which is preliminary data.</text>
</comment>
<proteinExistence type="predicted"/>
<keyword evidence="2" id="KW-0964">Secreted</keyword>
<dbReference type="Proteomes" id="UP001216579">
    <property type="component" value="Unassembled WGS sequence"/>
</dbReference>
<evidence type="ECO:0000256" key="4">
    <source>
        <dbReference type="ARBA" id="ARBA00023026"/>
    </source>
</evidence>
<feature type="chain" id="PRO_5047491797" evidence="6">
    <location>
        <begin position="29"/>
        <end position="2128"/>
    </location>
</feature>
<evidence type="ECO:0000256" key="2">
    <source>
        <dbReference type="ARBA" id="ARBA00022525"/>
    </source>
</evidence>
<dbReference type="Gene3D" id="2.180.10.10">
    <property type="entry name" value="RHS repeat-associated core"/>
    <property type="match status" value="1"/>
</dbReference>
<evidence type="ECO:0000256" key="1">
    <source>
        <dbReference type="ARBA" id="ARBA00004613"/>
    </source>
</evidence>